<reference evidence="3" key="1">
    <citation type="submission" date="2016-10" db="EMBL/GenBank/DDBJ databases">
        <authorList>
            <person name="Varghese N."/>
            <person name="Submissions S."/>
        </authorList>
    </citation>
    <scope>NUCLEOTIDE SEQUENCE [LARGE SCALE GENOMIC DNA]</scope>
    <source>
        <strain evidence="3">CGMCC 1.7062</strain>
    </source>
</reference>
<evidence type="ECO:0000256" key="1">
    <source>
        <dbReference type="SAM" id="Phobius"/>
    </source>
</evidence>
<dbReference type="AlphaFoldDB" id="A0A1H5SZV2"/>
<name>A0A1H5SZV2_9VIBR</name>
<dbReference type="Proteomes" id="UP000236721">
    <property type="component" value="Unassembled WGS sequence"/>
</dbReference>
<evidence type="ECO:0008006" key="4">
    <source>
        <dbReference type="Google" id="ProtNLM"/>
    </source>
</evidence>
<keyword evidence="1" id="KW-1133">Transmembrane helix</keyword>
<evidence type="ECO:0000313" key="3">
    <source>
        <dbReference type="Proteomes" id="UP000236721"/>
    </source>
</evidence>
<accession>A0A1H5SZV2</accession>
<proteinExistence type="predicted"/>
<keyword evidence="3" id="KW-1185">Reference proteome</keyword>
<protein>
    <recommendedName>
        <fullName evidence="4">Cytochrome oxidase Cu insertion factor, SCO1/SenC/PrrC family</fullName>
    </recommendedName>
</protein>
<dbReference type="EMBL" id="FNVG01000002">
    <property type="protein sequence ID" value="SEF56070.1"/>
    <property type="molecule type" value="Genomic_DNA"/>
</dbReference>
<keyword evidence="1" id="KW-0812">Transmembrane</keyword>
<feature type="transmembrane region" description="Helical" evidence="1">
    <location>
        <begin position="24"/>
        <end position="44"/>
    </location>
</feature>
<organism evidence="2 3">
    <name type="scientific">Vibrio hangzhouensis</name>
    <dbReference type="NCBI Taxonomy" id="462991"/>
    <lineage>
        <taxon>Bacteria</taxon>
        <taxon>Pseudomonadati</taxon>
        <taxon>Pseudomonadota</taxon>
        <taxon>Gammaproteobacteria</taxon>
        <taxon>Vibrionales</taxon>
        <taxon>Vibrionaceae</taxon>
        <taxon>Vibrio</taxon>
    </lineage>
</organism>
<keyword evidence="1" id="KW-0472">Membrane</keyword>
<evidence type="ECO:0000313" key="2">
    <source>
        <dbReference type="EMBL" id="SEF56070.1"/>
    </source>
</evidence>
<sequence>MSSKMDIDVATDRSNSKSVARGRLMLLSLILFFAMPFIVAKAILTNNWYQSGVTNHGELIEPRVTFDSLAIENPLQGQSWQLGFVLPKVCEQECLDRLYIMGQTYLALGKYKERVTPVVYIQAHQKVPELPDSIQRVVVNEEFNQLIPNEGYVIADTLGQLVMFFPPTTTANQLEHSKGLLSDLRKLLKLSRVG</sequence>
<gene>
    <name evidence="2" type="ORF">SAMN04488244_10267</name>
</gene>